<sequence>MTSRSLKGGEGWISFQLVGDAFQLGHWFSYDGKIEDRDQPTVVTTINGEDTKEPDGNLLPLDPGDWYNIGLNASFDPNGLINSDTVPDIAYHPLDNITRIHDIIPESLVGALNDSPLESNEIGCAVPESGSGAISHLRESSGAFLLLPMLFIWYTLRLEF</sequence>
<dbReference type="AlphaFoldDB" id="A0A5C3R4V8"/>
<proteinExistence type="predicted"/>
<evidence type="ECO:0000313" key="2">
    <source>
        <dbReference type="Proteomes" id="UP000305067"/>
    </source>
</evidence>
<reference evidence="1 2" key="1">
    <citation type="journal article" date="2019" name="Nat. Ecol. Evol.">
        <title>Megaphylogeny resolves global patterns of mushroom evolution.</title>
        <authorList>
            <person name="Varga T."/>
            <person name="Krizsan K."/>
            <person name="Foldi C."/>
            <person name="Dima B."/>
            <person name="Sanchez-Garcia M."/>
            <person name="Sanchez-Ramirez S."/>
            <person name="Szollosi G.J."/>
            <person name="Szarkandi J.G."/>
            <person name="Papp V."/>
            <person name="Albert L."/>
            <person name="Andreopoulos W."/>
            <person name="Angelini C."/>
            <person name="Antonin V."/>
            <person name="Barry K.W."/>
            <person name="Bougher N.L."/>
            <person name="Buchanan P."/>
            <person name="Buyck B."/>
            <person name="Bense V."/>
            <person name="Catcheside P."/>
            <person name="Chovatia M."/>
            <person name="Cooper J."/>
            <person name="Damon W."/>
            <person name="Desjardin D."/>
            <person name="Finy P."/>
            <person name="Geml J."/>
            <person name="Haridas S."/>
            <person name="Hughes K."/>
            <person name="Justo A."/>
            <person name="Karasinski D."/>
            <person name="Kautmanova I."/>
            <person name="Kiss B."/>
            <person name="Kocsube S."/>
            <person name="Kotiranta H."/>
            <person name="LaButti K.M."/>
            <person name="Lechner B.E."/>
            <person name="Liimatainen K."/>
            <person name="Lipzen A."/>
            <person name="Lukacs Z."/>
            <person name="Mihaltcheva S."/>
            <person name="Morgado L.N."/>
            <person name="Niskanen T."/>
            <person name="Noordeloos M.E."/>
            <person name="Ohm R.A."/>
            <person name="Ortiz-Santana B."/>
            <person name="Ovrebo C."/>
            <person name="Racz N."/>
            <person name="Riley R."/>
            <person name="Savchenko A."/>
            <person name="Shiryaev A."/>
            <person name="Soop K."/>
            <person name="Spirin V."/>
            <person name="Szebenyi C."/>
            <person name="Tomsovsky M."/>
            <person name="Tulloss R.E."/>
            <person name="Uehling J."/>
            <person name="Grigoriev I.V."/>
            <person name="Vagvolgyi C."/>
            <person name="Papp T."/>
            <person name="Martin F.M."/>
            <person name="Miettinen O."/>
            <person name="Hibbett D.S."/>
            <person name="Nagy L.G."/>
        </authorList>
    </citation>
    <scope>NUCLEOTIDE SEQUENCE [LARGE SCALE GENOMIC DNA]</scope>
    <source>
        <strain evidence="1 2">CBS 309.79</strain>
    </source>
</reference>
<dbReference type="Proteomes" id="UP000305067">
    <property type="component" value="Unassembled WGS sequence"/>
</dbReference>
<organism evidence="1 2">
    <name type="scientific">Pterulicium gracile</name>
    <dbReference type="NCBI Taxonomy" id="1884261"/>
    <lineage>
        <taxon>Eukaryota</taxon>
        <taxon>Fungi</taxon>
        <taxon>Dikarya</taxon>
        <taxon>Basidiomycota</taxon>
        <taxon>Agaricomycotina</taxon>
        <taxon>Agaricomycetes</taxon>
        <taxon>Agaricomycetidae</taxon>
        <taxon>Agaricales</taxon>
        <taxon>Pleurotineae</taxon>
        <taxon>Pterulaceae</taxon>
        <taxon>Pterulicium</taxon>
    </lineage>
</organism>
<protein>
    <submittedName>
        <fullName evidence="1">Uncharacterized protein</fullName>
    </submittedName>
</protein>
<keyword evidence="2" id="KW-1185">Reference proteome</keyword>
<accession>A0A5C3R4V8</accession>
<evidence type="ECO:0000313" key="1">
    <source>
        <dbReference type="EMBL" id="TFL07909.1"/>
    </source>
</evidence>
<gene>
    <name evidence="1" type="ORF">BDV98DRAFT_558713</name>
</gene>
<dbReference type="EMBL" id="ML178814">
    <property type="protein sequence ID" value="TFL07909.1"/>
    <property type="molecule type" value="Genomic_DNA"/>
</dbReference>
<name>A0A5C3R4V8_9AGAR</name>